<dbReference type="FunFam" id="1.20.900.10:FF:000002">
    <property type="entry name" value="Rho guanine nucleotide exchange factor 9"/>
    <property type="match status" value="1"/>
</dbReference>
<keyword evidence="3" id="KW-0963">Cytoplasm</keyword>
<dbReference type="InterPro" id="IPR035899">
    <property type="entry name" value="DBL_dom_sf"/>
</dbReference>
<dbReference type="SUPFAM" id="SSF48065">
    <property type="entry name" value="DBL homology domain (DH-domain)"/>
    <property type="match status" value="1"/>
</dbReference>
<protein>
    <submittedName>
        <fullName evidence="9">ARHGEF4</fullName>
    </submittedName>
</protein>
<feature type="domain" description="SH3" evidence="7">
    <location>
        <begin position="5"/>
        <end position="64"/>
    </location>
</feature>
<evidence type="ECO:0000259" key="7">
    <source>
        <dbReference type="PROSITE" id="PS50002"/>
    </source>
</evidence>
<evidence type="ECO:0000256" key="5">
    <source>
        <dbReference type="PROSITE-ProRule" id="PRU00192"/>
    </source>
</evidence>
<keyword evidence="4" id="KW-0344">Guanine-nucleotide releasing factor</keyword>
<proteinExistence type="predicted"/>
<dbReference type="PANTHER" id="PTHR47544">
    <property type="entry name" value="RHO GUANINE NUCLEOTIDE EXCHANGE FACTOR 4"/>
    <property type="match status" value="1"/>
</dbReference>
<feature type="domain" description="DH" evidence="8">
    <location>
        <begin position="96"/>
        <end position="273"/>
    </location>
</feature>
<keyword evidence="2 5" id="KW-0728">SH3 domain</keyword>
<dbReference type="EMBL" id="MKHE01000033">
    <property type="protein sequence ID" value="OWK00029.1"/>
    <property type="molecule type" value="Genomic_DNA"/>
</dbReference>
<dbReference type="InterPro" id="IPR001452">
    <property type="entry name" value="SH3_domain"/>
</dbReference>
<organism evidence="9 10">
    <name type="scientific">Cervus elaphus hippelaphus</name>
    <name type="common">European red deer</name>
    <dbReference type="NCBI Taxonomy" id="46360"/>
    <lineage>
        <taxon>Eukaryota</taxon>
        <taxon>Metazoa</taxon>
        <taxon>Chordata</taxon>
        <taxon>Craniata</taxon>
        <taxon>Vertebrata</taxon>
        <taxon>Euteleostomi</taxon>
        <taxon>Mammalia</taxon>
        <taxon>Eutheria</taxon>
        <taxon>Laurasiatheria</taxon>
        <taxon>Artiodactyla</taxon>
        <taxon>Ruminantia</taxon>
        <taxon>Pecora</taxon>
        <taxon>Cervidae</taxon>
        <taxon>Cervinae</taxon>
        <taxon>Cervus</taxon>
    </lineage>
</organism>
<dbReference type="Gene3D" id="1.20.900.10">
    <property type="entry name" value="Dbl homology (DH) domain"/>
    <property type="match status" value="1"/>
</dbReference>
<name>A0A212C201_CEREH</name>
<evidence type="ECO:0000256" key="2">
    <source>
        <dbReference type="ARBA" id="ARBA00022443"/>
    </source>
</evidence>
<comment type="caution">
    <text evidence="9">The sequence shown here is derived from an EMBL/GenBank/DDBJ whole genome shotgun (WGS) entry which is preliminary data.</text>
</comment>
<evidence type="ECO:0000256" key="6">
    <source>
        <dbReference type="SAM" id="MobiDB-lite"/>
    </source>
</evidence>
<dbReference type="GO" id="GO:0005737">
    <property type="term" value="C:cytoplasm"/>
    <property type="evidence" value="ECO:0007669"/>
    <property type="project" value="UniProtKB-SubCell"/>
</dbReference>
<comment type="subcellular location">
    <subcellularLocation>
        <location evidence="1">Cytoplasm</location>
    </subcellularLocation>
</comment>
<accession>A0A212C201</accession>
<dbReference type="AlphaFoldDB" id="A0A212C201"/>
<gene>
    <name evidence="9" type="ORF">Celaphus_00015682</name>
</gene>
<reference evidence="9 10" key="1">
    <citation type="journal article" date="2018" name="Mol. Genet. Genomics">
        <title>The red deer Cervus elaphus genome CerEla1.0: sequencing, annotating, genes, and chromosomes.</title>
        <authorList>
            <person name="Bana N.A."/>
            <person name="Nyiri A."/>
            <person name="Nagy J."/>
            <person name="Frank K."/>
            <person name="Nagy T."/>
            <person name="Steger V."/>
            <person name="Schiller M."/>
            <person name="Lakatos P."/>
            <person name="Sugar L."/>
            <person name="Horn P."/>
            <person name="Barta E."/>
            <person name="Orosz L."/>
        </authorList>
    </citation>
    <scope>NUCLEOTIDE SEQUENCE [LARGE SCALE GENOMIC DNA]</scope>
    <source>
        <strain evidence="9">Hungarian</strain>
    </source>
</reference>
<sequence>LISDGSVVCAEALWDHVTMDDQELGFNAGDVIEVMDATNREWWWGRVADGEGWFPASFVRLRVNQDEPADDEALGPGRRGAGDGGDAEAQGSRDQMRTNVINEILSTERDYIKHLRDICEGYLRQCRKRADMFSEEQLRTIFGNIEDIYRCQKAFVKALEQKFNRERPHLSELGACFLEHQADFQIYSEYCNNHPNACVELSRLAKLSKYVYFFEACRLLQKMIDISLDGFLLTPVQKICKYPLQLAELLKDFKDVEAALHAMKNVAQLINERKRRLENIDKIAHLGMAHPTPAGSALYRLTPKAPLTPTLPLPALGRPYYLTRQKHPALPTSLPQQQVLALAEPKRKPSTFWHSISRLAPFRK</sequence>
<dbReference type="InterPro" id="IPR000219">
    <property type="entry name" value="DH_dom"/>
</dbReference>
<dbReference type="PROSITE" id="PS50010">
    <property type="entry name" value="DH_2"/>
    <property type="match status" value="1"/>
</dbReference>
<dbReference type="Pfam" id="PF00621">
    <property type="entry name" value="RhoGEF"/>
    <property type="match status" value="1"/>
</dbReference>
<dbReference type="PROSITE" id="PS50002">
    <property type="entry name" value="SH3"/>
    <property type="match status" value="1"/>
</dbReference>
<dbReference type="OrthoDB" id="660555at2759"/>
<dbReference type="SUPFAM" id="SSF50044">
    <property type="entry name" value="SH3-domain"/>
    <property type="match status" value="1"/>
</dbReference>
<dbReference type="InterPro" id="IPR036028">
    <property type="entry name" value="SH3-like_dom_sf"/>
</dbReference>
<dbReference type="CDD" id="cd11973">
    <property type="entry name" value="SH3_ASEF"/>
    <property type="match status" value="1"/>
</dbReference>
<dbReference type="SMART" id="SM00325">
    <property type="entry name" value="RhoGEF"/>
    <property type="match status" value="1"/>
</dbReference>
<evidence type="ECO:0000313" key="9">
    <source>
        <dbReference type="EMBL" id="OWK00029.1"/>
    </source>
</evidence>
<dbReference type="PANTHER" id="PTHR47544:SF2">
    <property type="entry name" value="RHO GUANINE NUCLEOTIDE EXCHANGE FACTOR 4"/>
    <property type="match status" value="1"/>
</dbReference>
<dbReference type="SMART" id="SM00326">
    <property type="entry name" value="SH3"/>
    <property type="match status" value="1"/>
</dbReference>
<evidence type="ECO:0000256" key="1">
    <source>
        <dbReference type="ARBA" id="ARBA00004496"/>
    </source>
</evidence>
<feature type="non-terminal residue" evidence="9">
    <location>
        <position position="1"/>
    </location>
</feature>
<evidence type="ECO:0000259" key="8">
    <source>
        <dbReference type="PROSITE" id="PS50010"/>
    </source>
</evidence>
<keyword evidence="10" id="KW-1185">Reference proteome</keyword>
<evidence type="ECO:0000256" key="3">
    <source>
        <dbReference type="ARBA" id="ARBA00022490"/>
    </source>
</evidence>
<dbReference type="GO" id="GO:0005085">
    <property type="term" value="F:guanyl-nucleotide exchange factor activity"/>
    <property type="evidence" value="ECO:0007669"/>
    <property type="project" value="UniProtKB-KW"/>
</dbReference>
<dbReference type="CDD" id="cd00160">
    <property type="entry name" value="RhoGEF"/>
    <property type="match status" value="1"/>
</dbReference>
<evidence type="ECO:0000313" key="10">
    <source>
        <dbReference type="Proteomes" id="UP000242450"/>
    </source>
</evidence>
<dbReference type="Gene3D" id="2.30.30.40">
    <property type="entry name" value="SH3 Domains"/>
    <property type="match status" value="1"/>
</dbReference>
<feature type="region of interest" description="Disordered" evidence="6">
    <location>
        <begin position="68"/>
        <end position="93"/>
    </location>
</feature>
<dbReference type="Proteomes" id="UP000242450">
    <property type="component" value="Chromosome 33"/>
</dbReference>
<evidence type="ECO:0000256" key="4">
    <source>
        <dbReference type="ARBA" id="ARBA00022658"/>
    </source>
</evidence>
<dbReference type="Pfam" id="PF00018">
    <property type="entry name" value="SH3_1"/>
    <property type="match status" value="1"/>
</dbReference>